<organism evidence="2 3">
    <name type="scientific">Vitreoscilla massiliensis</name>
    <dbReference type="NCBI Taxonomy" id="1689272"/>
    <lineage>
        <taxon>Bacteria</taxon>
        <taxon>Pseudomonadati</taxon>
        <taxon>Pseudomonadota</taxon>
        <taxon>Betaproteobacteria</taxon>
        <taxon>Neisseriales</taxon>
        <taxon>Neisseriaceae</taxon>
        <taxon>Vitreoscilla</taxon>
    </lineage>
</organism>
<dbReference type="PANTHER" id="PTHR36840">
    <property type="entry name" value="BLL5714 PROTEIN"/>
    <property type="match status" value="1"/>
</dbReference>
<dbReference type="InterPro" id="IPR010640">
    <property type="entry name" value="Low_temperature_requirement_A"/>
</dbReference>
<evidence type="ECO:0000256" key="1">
    <source>
        <dbReference type="SAM" id="Phobius"/>
    </source>
</evidence>
<accession>A0ABY4E8I0</accession>
<protein>
    <submittedName>
        <fullName evidence="2">Low temperature requirement protein A</fullName>
    </submittedName>
</protein>
<feature type="transmembrane region" description="Helical" evidence="1">
    <location>
        <begin position="90"/>
        <end position="114"/>
    </location>
</feature>
<evidence type="ECO:0000313" key="2">
    <source>
        <dbReference type="EMBL" id="UOO89712.1"/>
    </source>
</evidence>
<feature type="transmembrane region" description="Helical" evidence="1">
    <location>
        <begin position="121"/>
        <end position="139"/>
    </location>
</feature>
<feature type="transmembrane region" description="Helical" evidence="1">
    <location>
        <begin position="213"/>
        <end position="231"/>
    </location>
</feature>
<evidence type="ECO:0000313" key="3">
    <source>
        <dbReference type="Proteomes" id="UP000832011"/>
    </source>
</evidence>
<feature type="transmembrane region" description="Helical" evidence="1">
    <location>
        <begin position="313"/>
        <end position="333"/>
    </location>
</feature>
<proteinExistence type="predicted"/>
<keyword evidence="1" id="KW-0812">Transmembrane</keyword>
<keyword evidence="1" id="KW-1133">Transmembrane helix</keyword>
<reference evidence="2 3" key="1">
    <citation type="journal article" date="2022" name="Res Sq">
        <title>Evolution of multicellular longitudinally dividing oral cavity symbionts (Neisseriaceae).</title>
        <authorList>
            <person name="Nyongesa S."/>
            <person name="Weber P."/>
            <person name="Bernet E."/>
            <person name="Pullido F."/>
            <person name="Nieckarz M."/>
            <person name="Delaby M."/>
            <person name="Nieves C."/>
            <person name="Viehboeck T."/>
            <person name="Krause N."/>
            <person name="Rivera-Millot A."/>
            <person name="Nakamura A."/>
            <person name="Vischer N."/>
            <person name="VanNieuwenhze M."/>
            <person name="Brun Y."/>
            <person name="Cava F."/>
            <person name="Bulgheresi S."/>
            <person name="Veyrier F."/>
        </authorList>
    </citation>
    <scope>NUCLEOTIDE SEQUENCE [LARGE SCALE GENOMIC DNA]</scope>
    <source>
        <strain evidence="2 3">SN4</strain>
    </source>
</reference>
<feature type="transmembrane region" description="Helical" evidence="1">
    <location>
        <begin position="345"/>
        <end position="377"/>
    </location>
</feature>
<feature type="transmembrane region" description="Helical" evidence="1">
    <location>
        <begin position="281"/>
        <end position="301"/>
    </location>
</feature>
<gene>
    <name evidence="2" type="ORF">LVJ82_01605</name>
</gene>
<dbReference type="PANTHER" id="PTHR36840:SF1">
    <property type="entry name" value="BLL5714 PROTEIN"/>
    <property type="match status" value="1"/>
</dbReference>
<feature type="transmembrane region" description="Helical" evidence="1">
    <location>
        <begin position="57"/>
        <end position="75"/>
    </location>
</feature>
<dbReference type="Pfam" id="PF06772">
    <property type="entry name" value="LtrA"/>
    <property type="match status" value="1"/>
</dbReference>
<keyword evidence="1" id="KW-0472">Membrane</keyword>
<feature type="transmembrane region" description="Helical" evidence="1">
    <location>
        <begin position="175"/>
        <end position="193"/>
    </location>
</feature>
<dbReference type="RefSeq" id="WP_058305594.1">
    <property type="nucleotide sequence ID" value="NZ_CABKVG010000007.1"/>
</dbReference>
<keyword evidence="3" id="KW-1185">Reference proteome</keyword>
<feature type="transmembrane region" description="Helical" evidence="1">
    <location>
        <begin position="151"/>
        <end position="168"/>
    </location>
</feature>
<name>A0ABY4E8I0_9NEIS</name>
<feature type="transmembrane region" description="Helical" evidence="1">
    <location>
        <begin position="25"/>
        <end position="45"/>
    </location>
</feature>
<feature type="transmembrane region" description="Helical" evidence="1">
    <location>
        <begin position="243"/>
        <end position="261"/>
    </location>
</feature>
<dbReference type="Proteomes" id="UP000832011">
    <property type="component" value="Chromosome"/>
</dbReference>
<dbReference type="EMBL" id="CP091511">
    <property type="protein sequence ID" value="UOO89712.1"/>
    <property type="molecule type" value="Genomic_DNA"/>
</dbReference>
<sequence length="397" mass="44595">MSIHIKLAPCLQALKPRDPQQNHRVATPLELLFDLIFVVAIATAGQQLHHAFVENHLGSGLLNYLMVFFALWWAWMNFTWFSSAYDNDDAVYRILTFVQIIGSMVIAAGIPSAFQHHDFDVIIIGYAIMRLSLVVQWLRAAYSDVPRRKTALRYALGIFLVQIAWVLFHFSPINFTVTLFFILVVAELAVPVWAEAPAMTPWHPHHITERYALLTIIVLGESIVGSFIAISDALNNQLFSIELLFLMVGGLLLMFTMWWAYFDHSAVEKLHNRKRAFVWGYGHFFIFFSIAMIGASLAAAVDVATHQAHISDVLAAYLVIIPLLIYSASLWVLHEVQHLHGLGKWLYPLSAAAVLTVPLFASDIGYSVFAIALIYALRLILSKSLVNDTSVAHSAEH</sequence>